<dbReference type="AlphaFoldDB" id="A0A0C5VRF1"/>
<proteinExistence type="predicted"/>
<dbReference type="KEGG" id="gsn:YC6258_04789"/>
<dbReference type="HOGENOM" id="CLU_3310545_0_0_6"/>
<accession>A0A0C5VRF1</accession>
<sequence>MILLVWQYSVKNRLAIDHFFEKPVGPVLLKKCGFSEEFY</sequence>
<dbReference type="Proteomes" id="UP000032266">
    <property type="component" value="Chromosome"/>
</dbReference>
<dbReference type="EMBL" id="CP007142">
    <property type="protein sequence ID" value="AJQ96821.1"/>
    <property type="molecule type" value="Genomic_DNA"/>
</dbReference>
<gene>
    <name evidence="1" type="ORF">YC6258_04789</name>
</gene>
<keyword evidence="2" id="KW-1185">Reference proteome</keyword>
<evidence type="ECO:0000313" key="1">
    <source>
        <dbReference type="EMBL" id="AJQ96821.1"/>
    </source>
</evidence>
<name>A0A0C5VRF1_9GAMM</name>
<protein>
    <submittedName>
        <fullName evidence="1">Uncharacterized protein</fullName>
    </submittedName>
</protein>
<organism evidence="1 2">
    <name type="scientific">Gynuella sunshinyii YC6258</name>
    <dbReference type="NCBI Taxonomy" id="1445510"/>
    <lineage>
        <taxon>Bacteria</taxon>
        <taxon>Pseudomonadati</taxon>
        <taxon>Pseudomonadota</taxon>
        <taxon>Gammaproteobacteria</taxon>
        <taxon>Oceanospirillales</taxon>
        <taxon>Saccharospirillaceae</taxon>
        <taxon>Gynuella</taxon>
    </lineage>
</organism>
<reference evidence="1 2" key="1">
    <citation type="submission" date="2014-01" db="EMBL/GenBank/DDBJ databases">
        <title>Full genme sequencing of cellulolytic bacterium Gynuella sunshinyii YC6258T gen. nov., sp. nov.</title>
        <authorList>
            <person name="Khan H."/>
            <person name="Chung E.J."/>
            <person name="Chung Y.R."/>
        </authorList>
    </citation>
    <scope>NUCLEOTIDE SEQUENCE [LARGE SCALE GENOMIC DNA]</scope>
    <source>
        <strain evidence="1 2">YC6258</strain>
    </source>
</reference>
<evidence type="ECO:0000313" key="2">
    <source>
        <dbReference type="Proteomes" id="UP000032266"/>
    </source>
</evidence>